<feature type="transmembrane region" description="Helical" evidence="9">
    <location>
        <begin position="356"/>
        <end position="376"/>
    </location>
</feature>
<dbReference type="GO" id="GO:0003333">
    <property type="term" value="P:amino acid transmembrane transport"/>
    <property type="evidence" value="ECO:0007669"/>
    <property type="project" value="InterPro"/>
</dbReference>
<keyword evidence="11" id="KW-1185">Reference proteome</keyword>
<dbReference type="OrthoDB" id="2014999at2759"/>
<evidence type="ECO:0000313" key="10">
    <source>
        <dbReference type="EMBL" id="KAF8718880.1"/>
    </source>
</evidence>
<feature type="transmembrane region" description="Helical" evidence="9">
    <location>
        <begin position="383"/>
        <end position="401"/>
    </location>
</feature>
<keyword evidence="5 9" id="KW-0812">Transmembrane</keyword>
<evidence type="ECO:0000256" key="9">
    <source>
        <dbReference type="SAM" id="Phobius"/>
    </source>
</evidence>
<dbReference type="PANTHER" id="PTHR32195:SF24">
    <property type="entry name" value="TRYPTOPHAN OR TYROSINE TRANSPORTER PROTEIN"/>
    <property type="match status" value="1"/>
</dbReference>
<keyword evidence="2" id="KW-0813">Transport</keyword>
<evidence type="ECO:0000256" key="7">
    <source>
        <dbReference type="ARBA" id="ARBA00023136"/>
    </source>
</evidence>
<evidence type="ECO:0000313" key="11">
    <source>
        <dbReference type="Proteomes" id="UP000636709"/>
    </source>
</evidence>
<feature type="transmembrane region" description="Helical" evidence="9">
    <location>
        <begin position="316"/>
        <end position="336"/>
    </location>
</feature>
<feature type="transmembrane region" description="Helical" evidence="9">
    <location>
        <begin position="253"/>
        <end position="275"/>
    </location>
</feature>
<feature type="region of interest" description="Disordered" evidence="8">
    <location>
        <begin position="120"/>
        <end position="172"/>
    </location>
</feature>
<evidence type="ECO:0000256" key="3">
    <source>
        <dbReference type="ARBA" id="ARBA00022475"/>
    </source>
</evidence>
<keyword evidence="7 9" id="KW-0472">Membrane</keyword>
<gene>
    <name evidence="10" type="ORF">HU200_025193</name>
</gene>
<dbReference type="PANTHER" id="PTHR32195">
    <property type="entry name" value="OS07G0662800 PROTEIN"/>
    <property type="match status" value="1"/>
</dbReference>
<keyword evidence="3" id="KW-1003">Cell membrane</keyword>
<feature type="transmembrane region" description="Helical" evidence="9">
    <location>
        <begin position="563"/>
        <end position="581"/>
    </location>
</feature>
<dbReference type="InterPro" id="IPR018227">
    <property type="entry name" value="Amino_acid_transport_2"/>
</dbReference>
<dbReference type="GO" id="GO:0005886">
    <property type="term" value="C:plasma membrane"/>
    <property type="evidence" value="ECO:0007669"/>
    <property type="project" value="UniProtKB-SubCell"/>
</dbReference>
<keyword evidence="4" id="KW-0997">Cell inner membrane</keyword>
<feature type="transmembrane region" description="Helical" evidence="9">
    <location>
        <begin position="593"/>
        <end position="613"/>
    </location>
</feature>
<evidence type="ECO:0000256" key="8">
    <source>
        <dbReference type="SAM" id="MobiDB-lite"/>
    </source>
</evidence>
<dbReference type="Pfam" id="PF03222">
    <property type="entry name" value="Trp_Tyr_perm"/>
    <property type="match status" value="1"/>
</dbReference>
<sequence>MGGVRFRPPTCPHRDPELGAPCLVQNLRNAVPASSCRVHHNPQWLSAFHSHRSSEIPRNKVNPQPLREGNNRFPAATARASHRSSSRMQGAIARAALCPKARRATPALGCRSAPAARVGHVPRSLSSGGGGGKRRVAGERARDVATPRSREAEDARPVAEEGRHAAAGAPPLAARRGSVAGAVALIVGTSVGSGILASTLLPFCTPNARPACELRTTDGRGTPSTQLPEFISTIRFTNSTDRCPQTESSMQGFIPSAACMVTCWAFLVAEALLIAEINVHLRRRRSKDVGYGRGGDQDDLEVISVKSMAQETLGTWGGHVATVAYLFLSYTSMVAYASKSGEVLSRLVPAGVPEPVSGGIFTAALALLVAGGGTGVTDRVNQLLAFVMIGKYLLLAISLYVSGQPCMPLTANANWEQVPSALPVIIFTLVFHDIAPACRHGPVAVQSCSLICAYLEGDLARIRLSILVGSLVPLLCLLVWDDIALGLDTDLAAGFDTFSLLAVGTSLIGTLLGASQFFIEQMTNLASSSAQEHVKMKEKISKGAADGSGHPGAVAILKKKNRLSYIATGIVVVPTMIIASTVPDSFSIATDIAGGYCMTILYGVLPPLMAWAIGSKLPGTSAELVDEERSKDSWGKWDMTSASAKPVLVGMGVFSALMVLEQMLQDFLSFNAALERRSFDSNSCVSSVQRPESS</sequence>
<proteinExistence type="predicted"/>
<evidence type="ECO:0000256" key="6">
    <source>
        <dbReference type="ARBA" id="ARBA00022989"/>
    </source>
</evidence>
<evidence type="ECO:0000256" key="1">
    <source>
        <dbReference type="ARBA" id="ARBA00004429"/>
    </source>
</evidence>
<dbReference type="AlphaFoldDB" id="A0A835EWK6"/>
<dbReference type="Proteomes" id="UP000636709">
    <property type="component" value="Unassembled WGS sequence"/>
</dbReference>
<feature type="compositionally biased region" description="Basic and acidic residues" evidence="8">
    <location>
        <begin position="136"/>
        <end position="164"/>
    </location>
</feature>
<feature type="transmembrane region" description="Helical" evidence="9">
    <location>
        <begin position="500"/>
        <end position="519"/>
    </location>
</feature>
<comment type="caution">
    <text evidence="10">The sequence shown here is derived from an EMBL/GenBank/DDBJ whole genome shotgun (WGS) entry which is preliminary data.</text>
</comment>
<protein>
    <submittedName>
        <fullName evidence="10">Uncharacterized protein</fullName>
    </submittedName>
</protein>
<keyword evidence="6 9" id="KW-1133">Transmembrane helix</keyword>
<name>A0A835EWK6_9POAL</name>
<evidence type="ECO:0000256" key="5">
    <source>
        <dbReference type="ARBA" id="ARBA00022692"/>
    </source>
</evidence>
<evidence type="ECO:0000256" key="4">
    <source>
        <dbReference type="ARBA" id="ARBA00022519"/>
    </source>
</evidence>
<accession>A0A835EWK6</accession>
<evidence type="ECO:0000256" key="2">
    <source>
        <dbReference type="ARBA" id="ARBA00022448"/>
    </source>
</evidence>
<dbReference type="EMBL" id="JACEFO010001706">
    <property type="protein sequence ID" value="KAF8718880.1"/>
    <property type="molecule type" value="Genomic_DNA"/>
</dbReference>
<reference evidence="10" key="1">
    <citation type="submission" date="2020-07" db="EMBL/GenBank/DDBJ databases">
        <title>Genome sequence and genetic diversity analysis of an under-domesticated orphan crop, white fonio (Digitaria exilis).</title>
        <authorList>
            <person name="Bennetzen J.L."/>
            <person name="Chen S."/>
            <person name="Ma X."/>
            <person name="Wang X."/>
            <person name="Yssel A.E.J."/>
            <person name="Chaluvadi S.R."/>
            <person name="Johnson M."/>
            <person name="Gangashetty P."/>
            <person name="Hamidou F."/>
            <person name="Sanogo M.D."/>
            <person name="Zwaenepoel A."/>
            <person name="Wallace J."/>
            <person name="Van De Peer Y."/>
            <person name="Van Deynze A."/>
        </authorList>
    </citation>
    <scope>NUCLEOTIDE SEQUENCE</scope>
    <source>
        <tissue evidence="10">Leaves</tissue>
    </source>
</reference>
<comment type="subcellular location">
    <subcellularLocation>
        <location evidence="1">Cell inner membrane</location>
        <topology evidence="1">Multi-pass membrane protein</topology>
    </subcellularLocation>
</comment>
<organism evidence="10 11">
    <name type="scientific">Digitaria exilis</name>
    <dbReference type="NCBI Taxonomy" id="1010633"/>
    <lineage>
        <taxon>Eukaryota</taxon>
        <taxon>Viridiplantae</taxon>
        <taxon>Streptophyta</taxon>
        <taxon>Embryophyta</taxon>
        <taxon>Tracheophyta</taxon>
        <taxon>Spermatophyta</taxon>
        <taxon>Magnoliopsida</taxon>
        <taxon>Liliopsida</taxon>
        <taxon>Poales</taxon>
        <taxon>Poaceae</taxon>
        <taxon>PACMAD clade</taxon>
        <taxon>Panicoideae</taxon>
        <taxon>Panicodae</taxon>
        <taxon>Paniceae</taxon>
        <taxon>Anthephorinae</taxon>
        <taxon>Digitaria</taxon>
    </lineage>
</organism>